<comment type="subcellular location">
    <subcellularLocation>
        <location evidence="8">Cytoplasm</location>
    </subcellularLocation>
</comment>
<dbReference type="GO" id="GO:0006220">
    <property type="term" value="P:pyrimidine nucleotide metabolic process"/>
    <property type="evidence" value="ECO:0007669"/>
    <property type="project" value="UniProtKB-UniRule"/>
</dbReference>
<keyword evidence="11" id="KW-1185">Reference proteome</keyword>
<feature type="domain" description="Cytidylate kinase" evidence="9">
    <location>
        <begin position="25"/>
        <end position="239"/>
    </location>
</feature>
<dbReference type="InterPro" id="IPR027417">
    <property type="entry name" value="P-loop_NTPase"/>
</dbReference>
<evidence type="ECO:0000256" key="3">
    <source>
        <dbReference type="ARBA" id="ARBA00022741"/>
    </source>
</evidence>
<evidence type="ECO:0000256" key="4">
    <source>
        <dbReference type="ARBA" id="ARBA00022777"/>
    </source>
</evidence>
<keyword evidence="5 8" id="KW-0067">ATP-binding</keyword>
<feature type="binding site" evidence="8">
    <location>
        <begin position="29"/>
        <end position="37"/>
    </location>
    <ligand>
        <name>ATP</name>
        <dbReference type="ChEBI" id="CHEBI:30616"/>
    </ligand>
</feature>
<name>A0A327X907_LARAB</name>
<evidence type="ECO:0000256" key="7">
    <source>
        <dbReference type="ARBA" id="ARBA00048478"/>
    </source>
</evidence>
<evidence type="ECO:0000256" key="6">
    <source>
        <dbReference type="ARBA" id="ARBA00047615"/>
    </source>
</evidence>
<dbReference type="InterPro" id="IPR011994">
    <property type="entry name" value="Cytidylate_kinase_dom"/>
</dbReference>
<dbReference type="Pfam" id="PF02224">
    <property type="entry name" value="Cytidylate_kin"/>
    <property type="match status" value="1"/>
</dbReference>
<comment type="similarity">
    <text evidence="1 8">Belongs to the cytidylate kinase family. Type 1 subfamily.</text>
</comment>
<keyword evidence="8" id="KW-0963">Cytoplasm</keyword>
<dbReference type="CDD" id="cd02020">
    <property type="entry name" value="CMPK"/>
    <property type="match status" value="1"/>
</dbReference>
<dbReference type="EMBL" id="QLMC01000001">
    <property type="protein sequence ID" value="RAK02554.1"/>
    <property type="molecule type" value="Genomic_DNA"/>
</dbReference>
<evidence type="ECO:0000256" key="1">
    <source>
        <dbReference type="ARBA" id="ARBA00009427"/>
    </source>
</evidence>
<gene>
    <name evidence="8" type="primary">cmk</name>
    <name evidence="10" type="ORF">LX87_00674</name>
</gene>
<proteinExistence type="inferred from homology"/>
<evidence type="ECO:0000313" key="11">
    <source>
        <dbReference type="Proteomes" id="UP000248790"/>
    </source>
</evidence>
<evidence type="ECO:0000256" key="2">
    <source>
        <dbReference type="ARBA" id="ARBA00022679"/>
    </source>
</evidence>
<reference evidence="10 11" key="1">
    <citation type="submission" date="2018-06" db="EMBL/GenBank/DDBJ databases">
        <title>Genomic Encyclopedia of Archaeal and Bacterial Type Strains, Phase II (KMG-II): from individual species to whole genera.</title>
        <authorList>
            <person name="Goeker M."/>
        </authorList>
    </citation>
    <scope>NUCLEOTIDE SEQUENCE [LARGE SCALE GENOMIC DNA]</scope>
    <source>
        <strain evidence="10 11">DSM 21851</strain>
    </source>
</reference>
<dbReference type="InterPro" id="IPR003136">
    <property type="entry name" value="Cytidylate_kin"/>
</dbReference>
<comment type="catalytic activity">
    <reaction evidence="7 8">
        <text>CMP + ATP = CDP + ADP</text>
        <dbReference type="Rhea" id="RHEA:11600"/>
        <dbReference type="ChEBI" id="CHEBI:30616"/>
        <dbReference type="ChEBI" id="CHEBI:58069"/>
        <dbReference type="ChEBI" id="CHEBI:60377"/>
        <dbReference type="ChEBI" id="CHEBI:456216"/>
        <dbReference type="EC" id="2.7.4.25"/>
    </reaction>
</comment>
<organism evidence="10 11">
    <name type="scientific">Larkinella arboricola</name>
    <dbReference type="NCBI Taxonomy" id="643671"/>
    <lineage>
        <taxon>Bacteria</taxon>
        <taxon>Pseudomonadati</taxon>
        <taxon>Bacteroidota</taxon>
        <taxon>Cytophagia</taxon>
        <taxon>Cytophagales</taxon>
        <taxon>Spirosomataceae</taxon>
        <taxon>Larkinella</taxon>
    </lineage>
</organism>
<dbReference type="Proteomes" id="UP000248790">
    <property type="component" value="Unassembled WGS sequence"/>
</dbReference>
<protein>
    <recommendedName>
        <fullName evidence="8">Cytidylate kinase</fullName>
        <shortName evidence="8">CK</shortName>
        <ecNumber evidence="8">2.7.4.25</ecNumber>
    </recommendedName>
    <alternativeName>
        <fullName evidence="8">Cytidine monophosphate kinase</fullName>
        <shortName evidence="8">CMP kinase</shortName>
    </alternativeName>
</protein>
<dbReference type="Gene3D" id="3.40.50.300">
    <property type="entry name" value="P-loop containing nucleotide triphosphate hydrolases"/>
    <property type="match status" value="1"/>
</dbReference>
<keyword evidence="4 8" id="KW-0418">Kinase</keyword>
<dbReference type="GO" id="GO:0036431">
    <property type="term" value="F:dCMP kinase activity"/>
    <property type="evidence" value="ECO:0007669"/>
    <property type="project" value="InterPro"/>
</dbReference>
<dbReference type="GO" id="GO:0005737">
    <property type="term" value="C:cytoplasm"/>
    <property type="evidence" value="ECO:0007669"/>
    <property type="project" value="UniProtKB-SubCell"/>
</dbReference>
<sequence>MLYSQSDPCNVMVVDKTCPFDRIIIAIDGYSSCGKSTTAKQVAAELEYAYIDTGAMYRAVTLYFLQNHILLTDSRAIQDALEHIHIEFNYNSVKGCNETYLNGLNVEEEIRKQYVANSVSEVSAIPEVRRAMVTQQQMMGNKRGVVMDGRDIGTHVFPKAELKIFMNADPIIRAQRRQLELREKGEIVELEDIIGNIKKRDYLDTTRIESPLRRADDAQLLDTSFLAIHEQVTWVVAQARTTIMNLAHATSTQQ</sequence>
<evidence type="ECO:0000313" key="10">
    <source>
        <dbReference type="EMBL" id="RAK02554.1"/>
    </source>
</evidence>
<dbReference type="SUPFAM" id="SSF52540">
    <property type="entry name" value="P-loop containing nucleoside triphosphate hydrolases"/>
    <property type="match status" value="1"/>
</dbReference>
<dbReference type="EC" id="2.7.4.25" evidence="8"/>
<dbReference type="AlphaFoldDB" id="A0A327X907"/>
<evidence type="ECO:0000259" key="9">
    <source>
        <dbReference type="Pfam" id="PF02224"/>
    </source>
</evidence>
<dbReference type="GO" id="GO:0036430">
    <property type="term" value="F:CMP kinase activity"/>
    <property type="evidence" value="ECO:0007669"/>
    <property type="project" value="RHEA"/>
</dbReference>
<dbReference type="HAMAP" id="MF_00238">
    <property type="entry name" value="Cytidyl_kinase_type1"/>
    <property type="match status" value="1"/>
</dbReference>
<evidence type="ECO:0000256" key="8">
    <source>
        <dbReference type="HAMAP-Rule" id="MF_00238"/>
    </source>
</evidence>
<comment type="catalytic activity">
    <reaction evidence="6 8">
        <text>dCMP + ATP = dCDP + ADP</text>
        <dbReference type="Rhea" id="RHEA:25094"/>
        <dbReference type="ChEBI" id="CHEBI:30616"/>
        <dbReference type="ChEBI" id="CHEBI:57566"/>
        <dbReference type="ChEBI" id="CHEBI:58593"/>
        <dbReference type="ChEBI" id="CHEBI:456216"/>
        <dbReference type="EC" id="2.7.4.25"/>
    </reaction>
</comment>
<keyword evidence="2 8" id="KW-0808">Transferase</keyword>
<dbReference type="GO" id="GO:0005524">
    <property type="term" value="F:ATP binding"/>
    <property type="evidence" value="ECO:0007669"/>
    <property type="project" value="UniProtKB-UniRule"/>
</dbReference>
<accession>A0A327X907</accession>
<evidence type="ECO:0000256" key="5">
    <source>
        <dbReference type="ARBA" id="ARBA00022840"/>
    </source>
</evidence>
<comment type="caution">
    <text evidence="10">The sequence shown here is derived from an EMBL/GenBank/DDBJ whole genome shotgun (WGS) entry which is preliminary data.</text>
</comment>
<dbReference type="NCBIfam" id="TIGR00017">
    <property type="entry name" value="cmk"/>
    <property type="match status" value="1"/>
</dbReference>
<keyword evidence="3 8" id="KW-0547">Nucleotide-binding</keyword>